<feature type="transmembrane region" description="Helical" evidence="2">
    <location>
        <begin position="142"/>
        <end position="162"/>
    </location>
</feature>
<name>A0A132E6P5_9BURK</name>
<dbReference type="Proteomes" id="UP000062912">
    <property type="component" value="Unassembled WGS sequence"/>
</dbReference>
<proteinExistence type="predicted"/>
<feature type="transmembrane region" description="Helical" evidence="2">
    <location>
        <begin position="396"/>
        <end position="418"/>
    </location>
</feature>
<feature type="transmembrane region" description="Helical" evidence="2">
    <location>
        <begin position="20"/>
        <end position="38"/>
    </location>
</feature>
<dbReference type="EMBL" id="LPJR01000095">
    <property type="protein sequence ID" value="KWF17347.1"/>
    <property type="molecule type" value="Genomic_DNA"/>
</dbReference>
<comment type="caution">
    <text evidence="3">The sequence shown here is derived from an EMBL/GenBank/DDBJ whole genome shotgun (WGS) entry which is preliminary data.</text>
</comment>
<keyword evidence="2" id="KW-0812">Transmembrane</keyword>
<keyword evidence="2" id="KW-1133">Transmembrane helix</keyword>
<accession>A0A132E6P5</accession>
<feature type="region of interest" description="Disordered" evidence="1">
    <location>
        <begin position="477"/>
        <end position="497"/>
    </location>
</feature>
<evidence type="ECO:0008006" key="5">
    <source>
        <dbReference type="Google" id="ProtNLM"/>
    </source>
</evidence>
<gene>
    <name evidence="3" type="ORF">WT56_33285</name>
</gene>
<reference evidence="3 4" key="1">
    <citation type="submission" date="2015-11" db="EMBL/GenBank/DDBJ databases">
        <title>Expanding the genomic diversity of Burkholderia species for the development of highly accurate diagnostics.</title>
        <authorList>
            <person name="Sahl J."/>
            <person name="Keim P."/>
            <person name="Wagner D."/>
        </authorList>
    </citation>
    <scope>NUCLEOTIDE SEQUENCE [LARGE SCALE GENOMIC DNA]</scope>
    <source>
        <strain evidence="3 4">MSMB368WGS</strain>
    </source>
</reference>
<feature type="transmembrane region" description="Helical" evidence="2">
    <location>
        <begin position="44"/>
        <end position="60"/>
    </location>
</feature>
<protein>
    <recommendedName>
        <fullName evidence="5">O-antigen polysaccharide polymerase Wzy</fullName>
    </recommendedName>
</protein>
<keyword evidence="2" id="KW-0472">Membrane</keyword>
<organism evidence="3 4">
    <name type="scientific">Burkholderia pseudomultivorans</name>
    <dbReference type="NCBI Taxonomy" id="1207504"/>
    <lineage>
        <taxon>Bacteria</taxon>
        <taxon>Pseudomonadati</taxon>
        <taxon>Pseudomonadota</taxon>
        <taxon>Betaproteobacteria</taxon>
        <taxon>Burkholderiales</taxon>
        <taxon>Burkholderiaceae</taxon>
        <taxon>Burkholderia</taxon>
        <taxon>Burkholderia cepacia complex</taxon>
    </lineage>
</organism>
<feature type="transmembrane region" description="Helical" evidence="2">
    <location>
        <begin position="190"/>
        <end position="211"/>
    </location>
</feature>
<feature type="transmembrane region" description="Helical" evidence="2">
    <location>
        <begin position="218"/>
        <end position="238"/>
    </location>
</feature>
<feature type="transmembrane region" description="Helical" evidence="2">
    <location>
        <begin position="244"/>
        <end position="263"/>
    </location>
</feature>
<sequence length="497" mass="55038">MNTRRSLVGARRPDGPRRAAGMTFIIGALAAIVVTLLLTERMHGVLLLLNGTLLLAIAGIRPSNPTVRWFRVFLFFILGVFPLWQLLAGDEIYLRLLPQDSLPVALWYGLSLLGVLVVKLTLDAHASRLRAFEWRFEPGVRAGCLAYLFALLSLGALAFIYVKLGGYARIAELYGARVELTGTDNDPFRGLGVVQALANTSPLWVFVCLTMRRRRSTWLTAVAFIQLGVLGWLSSGIAGSRQGIVFVLVFALFVHHAFVAPIGPRTIRTAGIGVALVGLLLMPLKFGLGYDDIANLSQRFAEQRDLELSMGPVSAFLFRDLSRFDVQTLAIDTVTQPGYEYPIGRSFAGAFASIVPSALWSDRPDTFALEKSEIVRDLERTALDKTTLLFGMPGEFLVNFGIAGFVMAFAIPALLLVLQNNVGARSRKWLPLRAVMWPLPFLFFLFDSNVLVYYTVRWILLFGVPMAFVLRWPQSSRAPAERPAPRQRPASKISPVR</sequence>
<feature type="transmembrane region" description="Helical" evidence="2">
    <location>
        <begin position="270"/>
        <end position="290"/>
    </location>
</feature>
<evidence type="ECO:0000256" key="2">
    <source>
        <dbReference type="SAM" id="Phobius"/>
    </source>
</evidence>
<feature type="transmembrane region" description="Helical" evidence="2">
    <location>
        <begin position="104"/>
        <end position="122"/>
    </location>
</feature>
<dbReference type="AlphaFoldDB" id="A0A132E6P5"/>
<evidence type="ECO:0000313" key="3">
    <source>
        <dbReference type="EMBL" id="KWF17347.1"/>
    </source>
</evidence>
<evidence type="ECO:0000313" key="4">
    <source>
        <dbReference type="Proteomes" id="UP000062912"/>
    </source>
</evidence>
<feature type="transmembrane region" description="Helical" evidence="2">
    <location>
        <begin position="67"/>
        <end position="84"/>
    </location>
</feature>
<evidence type="ECO:0000256" key="1">
    <source>
        <dbReference type="SAM" id="MobiDB-lite"/>
    </source>
</evidence>